<protein>
    <submittedName>
        <fullName evidence="2">Uncharacterized protein</fullName>
    </submittedName>
</protein>
<keyword evidence="1" id="KW-0472">Membrane</keyword>
<dbReference type="RefSeq" id="XP_011777663.1">
    <property type="nucleotide sequence ID" value="XM_011779361.1"/>
</dbReference>
<dbReference type="AlphaFoldDB" id="D0A2A5"/>
<dbReference type="EMBL" id="FN554973">
    <property type="protein sequence ID" value="CBH15399.1"/>
    <property type="molecule type" value="Genomic_DNA"/>
</dbReference>
<evidence type="ECO:0000313" key="2">
    <source>
        <dbReference type="EMBL" id="CBH15399.1"/>
    </source>
</evidence>
<accession>D0A2A5</accession>
<dbReference type="Proteomes" id="UP000002316">
    <property type="component" value="Chromosome 10"/>
</dbReference>
<gene>
    <name evidence="2" type="ORF">TbgDal_X4840</name>
</gene>
<evidence type="ECO:0000256" key="1">
    <source>
        <dbReference type="SAM" id="Phobius"/>
    </source>
</evidence>
<feature type="transmembrane region" description="Helical" evidence="1">
    <location>
        <begin position="49"/>
        <end position="77"/>
    </location>
</feature>
<name>D0A2A5_TRYB9</name>
<sequence length="126" mass="14542">MNPLPSHPLPLQFVIGSISVSNHHQYLWLPHVYLILSLKIQFVSTPPRFFPLGVFMCTCNCLPFFFLFPFLSPYILYSTTHSLNQLLHFITRPLSKLCFPLFPVYISSTSSSFLMCKQKSNTQIKV</sequence>
<dbReference type="KEGG" id="tbg:TbgDal_X4840"/>
<proteinExistence type="predicted"/>
<keyword evidence="1" id="KW-1133">Transmembrane helix</keyword>
<reference evidence="3" key="1">
    <citation type="journal article" date="2010" name="PLoS Negl. Trop. Dis.">
        <title>The genome sequence of Trypanosoma brucei gambiense, causative agent of chronic human african trypanosomiasis.</title>
        <authorList>
            <person name="Jackson A.P."/>
            <person name="Sanders M."/>
            <person name="Berry A."/>
            <person name="McQuillan J."/>
            <person name="Aslett M.A."/>
            <person name="Quail M.A."/>
            <person name="Chukualim B."/>
            <person name="Capewell P."/>
            <person name="MacLeod A."/>
            <person name="Melville S.E."/>
            <person name="Gibson W."/>
            <person name="Barry J.D."/>
            <person name="Berriman M."/>
            <person name="Hertz-Fowler C."/>
        </authorList>
    </citation>
    <scope>NUCLEOTIDE SEQUENCE [LARGE SCALE GENOMIC DNA]</scope>
    <source>
        <strain evidence="3">MHOM/CI/86/DAL972</strain>
    </source>
</reference>
<dbReference type="GeneID" id="23865565"/>
<organism evidence="2 3">
    <name type="scientific">Trypanosoma brucei gambiense (strain MHOM/CI/86/DAL972)</name>
    <dbReference type="NCBI Taxonomy" id="679716"/>
    <lineage>
        <taxon>Eukaryota</taxon>
        <taxon>Discoba</taxon>
        <taxon>Euglenozoa</taxon>
        <taxon>Kinetoplastea</taxon>
        <taxon>Metakinetoplastina</taxon>
        <taxon>Trypanosomatida</taxon>
        <taxon>Trypanosomatidae</taxon>
        <taxon>Trypanosoma</taxon>
    </lineage>
</organism>
<keyword evidence="1" id="KW-0812">Transmembrane</keyword>
<evidence type="ECO:0000313" key="3">
    <source>
        <dbReference type="Proteomes" id="UP000002316"/>
    </source>
</evidence>